<dbReference type="Pfam" id="PF03171">
    <property type="entry name" value="2OG-FeII_Oxy"/>
    <property type="match status" value="1"/>
</dbReference>
<evidence type="ECO:0000256" key="4">
    <source>
        <dbReference type="ARBA" id="ARBA00023004"/>
    </source>
</evidence>
<evidence type="ECO:0000313" key="9">
    <source>
        <dbReference type="Proteomes" id="UP000215914"/>
    </source>
</evidence>
<sequence>MFQNEEDKRISQVPAIAMEDNTEEIINRSEYGGSIPVDNVQALASKDLKDVPVRYIRSEIESEEVLVDESLQIPVIDISRLAAAGQLGYDDELAKLHVACRDWGFFQLVNHGISEAIDAMKKVAEEFFKLPLEEKMKYAQLPNTIEGYGQAFVLSEEQKLDWGDMLFLLPLPVSLRNLRFWPQNPNSFRETLDEYSNKLCGVSMKLFKLISINLGIEPEAMSKIFDLENCTQGIRMNYYPPCPEARKVLGLAPHSDATGLTLLVQVNEVQGLQIKKNSKWVPIKPIPGSIIVNVGDVLEIMSNGEYSSIEHRAVVDFEKERLSIAAFHSPGLEAMVGPLPELVKGKTPKYKTIDAHEYVKLTINSKLDGKSLIDHMKIQ</sequence>
<dbReference type="EMBL" id="CM007892">
    <property type="protein sequence ID" value="OTG32354.1"/>
    <property type="molecule type" value="Genomic_DNA"/>
</dbReference>
<dbReference type="EMBL" id="MNCJ02000318">
    <property type="protein sequence ID" value="KAF5816148.1"/>
    <property type="molecule type" value="Genomic_DNA"/>
</dbReference>
<gene>
    <name evidence="8" type="primary">NCS1</name>
    <name evidence="8" type="ORF">HannXRQ_Chr03g0085721</name>
    <name evidence="7" type="ORF">HanXRQr2_Chr03g0131111</name>
</gene>
<dbReference type="InterPro" id="IPR044861">
    <property type="entry name" value="IPNS-like_FE2OG_OXY"/>
</dbReference>
<dbReference type="PANTHER" id="PTHR47991">
    <property type="entry name" value="OXOGLUTARATE/IRON-DEPENDENT DIOXYGENASE"/>
    <property type="match status" value="1"/>
</dbReference>
<dbReference type="Proteomes" id="UP000215914">
    <property type="component" value="Chromosome 3"/>
</dbReference>
<keyword evidence="3 5" id="KW-0560">Oxidoreductase</keyword>
<keyword evidence="4 5" id="KW-0408">Iron</keyword>
<reference evidence="8" key="2">
    <citation type="submission" date="2017-02" db="EMBL/GenBank/DDBJ databases">
        <title>Sunflower complete genome.</title>
        <authorList>
            <person name="Langlade N."/>
            <person name="Munos S."/>
        </authorList>
    </citation>
    <scope>NUCLEOTIDE SEQUENCE [LARGE SCALE GENOMIC DNA]</scope>
    <source>
        <tissue evidence="8">Leaves</tissue>
    </source>
</reference>
<dbReference type="AlphaFoldDB" id="A0A251VA88"/>
<organism evidence="8 9">
    <name type="scientific">Helianthus annuus</name>
    <name type="common">Common sunflower</name>
    <dbReference type="NCBI Taxonomy" id="4232"/>
    <lineage>
        <taxon>Eukaryota</taxon>
        <taxon>Viridiplantae</taxon>
        <taxon>Streptophyta</taxon>
        <taxon>Embryophyta</taxon>
        <taxon>Tracheophyta</taxon>
        <taxon>Spermatophyta</taxon>
        <taxon>Magnoliopsida</taxon>
        <taxon>eudicotyledons</taxon>
        <taxon>Gunneridae</taxon>
        <taxon>Pentapetalae</taxon>
        <taxon>asterids</taxon>
        <taxon>campanulids</taxon>
        <taxon>Asterales</taxon>
        <taxon>Asteraceae</taxon>
        <taxon>Asteroideae</taxon>
        <taxon>Heliantheae alliance</taxon>
        <taxon>Heliantheae</taxon>
        <taxon>Helianthus</taxon>
    </lineage>
</organism>
<evidence type="ECO:0000256" key="2">
    <source>
        <dbReference type="ARBA" id="ARBA00022723"/>
    </source>
</evidence>
<dbReference type="Gramene" id="mRNA:HanXRQr2_Chr03g0131111">
    <property type="protein sequence ID" value="mRNA:HanXRQr2_Chr03g0131111"/>
    <property type="gene ID" value="HanXRQr2_Chr03g0131111"/>
</dbReference>
<dbReference type="GO" id="GO:0016705">
    <property type="term" value="F:oxidoreductase activity, acting on paired donors, with incorporation or reduction of molecular oxygen"/>
    <property type="evidence" value="ECO:0007669"/>
    <property type="project" value="UniProtKB-ARBA"/>
</dbReference>
<reference evidence="7" key="3">
    <citation type="submission" date="2020-06" db="EMBL/GenBank/DDBJ databases">
        <title>Helianthus annuus Genome sequencing and assembly Release 2.</title>
        <authorList>
            <person name="Gouzy J."/>
            <person name="Langlade N."/>
            <person name="Munos S."/>
        </authorList>
    </citation>
    <scope>NUCLEOTIDE SEQUENCE</scope>
    <source>
        <tissue evidence="7">Leaves</tissue>
    </source>
</reference>
<dbReference type="InterPro" id="IPR005123">
    <property type="entry name" value="Oxoglu/Fe-dep_dioxygenase_dom"/>
</dbReference>
<dbReference type="GO" id="GO:0016829">
    <property type="term" value="F:lyase activity"/>
    <property type="evidence" value="ECO:0007669"/>
    <property type="project" value="UniProtKB-KW"/>
</dbReference>
<dbReference type="GO" id="GO:0046872">
    <property type="term" value="F:metal ion binding"/>
    <property type="evidence" value="ECO:0007669"/>
    <property type="project" value="UniProtKB-KW"/>
</dbReference>
<dbReference type="FunFam" id="2.60.120.330:FF:000001">
    <property type="entry name" value="Protein SRG1"/>
    <property type="match status" value="1"/>
</dbReference>
<evidence type="ECO:0000256" key="1">
    <source>
        <dbReference type="ARBA" id="ARBA00008056"/>
    </source>
</evidence>
<dbReference type="OMA" id="TKYLWKL"/>
<dbReference type="InterPro" id="IPR026992">
    <property type="entry name" value="DIOX_N"/>
</dbReference>
<comment type="similarity">
    <text evidence="1 5">Belongs to the iron/ascorbate-dependent oxidoreductase family.</text>
</comment>
<proteinExistence type="inferred from homology"/>
<dbReference type="EC" id="4.2.1.78" evidence="7"/>
<dbReference type="InterPro" id="IPR050295">
    <property type="entry name" value="Plant_2OG-oxidoreductases"/>
</dbReference>
<accession>A0A251VA88</accession>
<evidence type="ECO:0000259" key="6">
    <source>
        <dbReference type="PROSITE" id="PS51471"/>
    </source>
</evidence>
<evidence type="ECO:0000256" key="3">
    <source>
        <dbReference type="ARBA" id="ARBA00023002"/>
    </source>
</evidence>
<dbReference type="PROSITE" id="PS51471">
    <property type="entry name" value="FE2OG_OXY"/>
    <property type="match status" value="1"/>
</dbReference>
<dbReference type="Pfam" id="PF14226">
    <property type="entry name" value="DIOX_N"/>
    <property type="match status" value="1"/>
</dbReference>
<dbReference type="InterPro" id="IPR027443">
    <property type="entry name" value="IPNS-like_sf"/>
</dbReference>
<feature type="domain" description="Fe2OG dioxygenase" evidence="6">
    <location>
        <begin position="230"/>
        <end position="330"/>
    </location>
</feature>
<evidence type="ECO:0000313" key="8">
    <source>
        <dbReference type="EMBL" id="OTG32354.1"/>
    </source>
</evidence>
<dbReference type="Gene3D" id="2.60.120.330">
    <property type="entry name" value="B-lactam Antibiotic, Isopenicillin N Synthase, Chain"/>
    <property type="match status" value="1"/>
</dbReference>
<dbReference type="SUPFAM" id="SSF51197">
    <property type="entry name" value="Clavaminate synthase-like"/>
    <property type="match status" value="1"/>
</dbReference>
<keyword evidence="2 5" id="KW-0479">Metal-binding</keyword>
<keyword evidence="9" id="KW-1185">Reference proteome</keyword>
<keyword evidence="7" id="KW-0456">Lyase</keyword>
<reference evidence="7 9" key="1">
    <citation type="journal article" date="2017" name="Nature">
        <title>The sunflower genome provides insights into oil metabolism, flowering and Asterid evolution.</title>
        <authorList>
            <person name="Badouin H."/>
            <person name="Gouzy J."/>
            <person name="Grassa C.J."/>
            <person name="Murat F."/>
            <person name="Staton S.E."/>
            <person name="Cottret L."/>
            <person name="Lelandais-Briere C."/>
            <person name="Owens G.L."/>
            <person name="Carrere S."/>
            <person name="Mayjonade B."/>
            <person name="Legrand L."/>
            <person name="Gill N."/>
            <person name="Kane N.C."/>
            <person name="Bowers J.E."/>
            <person name="Hubner S."/>
            <person name="Bellec A."/>
            <person name="Berard A."/>
            <person name="Berges H."/>
            <person name="Blanchet N."/>
            <person name="Boniface M.C."/>
            <person name="Brunel D."/>
            <person name="Catrice O."/>
            <person name="Chaidir N."/>
            <person name="Claudel C."/>
            <person name="Donnadieu C."/>
            <person name="Faraut T."/>
            <person name="Fievet G."/>
            <person name="Helmstetter N."/>
            <person name="King M."/>
            <person name="Knapp S.J."/>
            <person name="Lai Z."/>
            <person name="Le Paslier M.C."/>
            <person name="Lippi Y."/>
            <person name="Lorenzon L."/>
            <person name="Mandel J.R."/>
            <person name="Marage G."/>
            <person name="Marchand G."/>
            <person name="Marquand E."/>
            <person name="Bret-Mestries E."/>
            <person name="Morien E."/>
            <person name="Nambeesan S."/>
            <person name="Nguyen T."/>
            <person name="Pegot-Espagnet P."/>
            <person name="Pouilly N."/>
            <person name="Raftis F."/>
            <person name="Sallet E."/>
            <person name="Schiex T."/>
            <person name="Thomas J."/>
            <person name="Vandecasteele C."/>
            <person name="Vares D."/>
            <person name="Vear F."/>
            <person name="Vautrin S."/>
            <person name="Crespi M."/>
            <person name="Mangin B."/>
            <person name="Burke J.M."/>
            <person name="Salse J."/>
            <person name="Munos S."/>
            <person name="Vincourt P."/>
            <person name="Rieseberg L.H."/>
            <person name="Langlade N.B."/>
        </authorList>
    </citation>
    <scope>NUCLEOTIDE SEQUENCE [LARGE SCALE GENOMIC DNA]</scope>
    <source>
        <strain evidence="9">cv. SF193</strain>
        <tissue evidence="7">Leaves</tissue>
    </source>
</reference>
<dbReference type="OrthoDB" id="288590at2759"/>
<name>A0A251VA88_HELAN</name>
<dbReference type="InParanoid" id="A0A251VA88"/>
<evidence type="ECO:0000256" key="5">
    <source>
        <dbReference type="RuleBase" id="RU003682"/>
    </source>
</evidence>
<protein>
    <submittedName>
        <fullName evidence="7">(S)-norcoclaurine synthase</fullName>
        <ecNumber evidence="7">4.2.1.78</ecNumber>
    </submittedName>
    <submittedName>
        <fullName evidence="8">Putative S-norcoclaurine synthase 1</fullName>
    </submittedName>
</protein>
<evidence type="ECO:0000313" key="7">
    <source>
        <dbReference type="EMBL" id="KAF5816148.1"/>
    </source>
</evidence>